<dbReference type="PANTHER" id="PTHR43077:SF10">
    <property type="entry name" value="TRANSPORT PERMEASE PROTEIN"/>
    <property type="match status" value="1"/>
</dbReference>
<dbReference type="PANTHER" id="PTHR43077">
    <property type="entry name" value="TRANSPORT PERMEASE YVFS-RELATED"/>
    <property type="match status" value="1"/>
</dbReference>
<protein>
    <submittedName>
        <fullName evidence="8">Phage infection protein</fullName>
    </submittedName>
</protein>
<accession>A0ABQ3W089</accession>
<dbReference type="InterPro" id="IPR017501">
    <property type="entry name" value="Phage_infect_YhgE_C"/>
</dbReference>
<evidence type="ECO:0000313" key="9">
    <source>
        <dbReference type="Proteomes" id="UP000604765"/>
    </source>
</evidence>
<dbReference type="Pfam" id="PF01061">
    <property type="entry name" value="ABC2_membrane"/>
    <property type="match status" value="1"/>
</dbReference>
<dbReference type="NCBIfam" id="TIGR03062">
    <property type="entry name" value="pip_yhgE_Cterm"/>
    <property type="match status" value="1"/>
</dbReference>
<organism evidence="8 9">
    <name type="scientific">Lentilactobacillus fungorum</name>
    <dbReference type="NCBI Taxonomy" id="2201250"/>
    <lineage>
        <taxon>Bacteria</taxon>
        <taxon>Bacillati</taxon>
        <taxon>Bacillota</taxon>
        <taxon>Bacilli</taxon>
        <taxon>Lactobacillales</taxon>
        <taxon>Lactobacillaceae</taxon>
        <taxon>Lentilactobacillus</taxon>
    </lineage>
</organism>
<keyword evidence="3 6" id="KW-1133">Transmembrane helix</keyword>
<evidence type="ECO:0000256" key="6">
    <source>
        <dbReference type="SAM" id="Phobius"/>
    </source>
</evidence>
<evidence type="ECO:0000313" key="8">
    <source>
        <dbReference type="EMBL" id="GHP14121.1"/>
    </source>
</evidence>
<dbReference type="InterPro" id="IPR051328">
    <property type="entry name" value="T7SS_ABC-Transporter"/>
</dbReference>
<feature type="transmembrane region" description="Helical" evidence="6">
    <location>
        <begin position="525"/>
        <end position="545"/>
    </location>
</feature>
<dbReference type="RefSeq" id="WP_203630147.1">
    <property type="nucleotide sequence ID" value="NZ_BNJR01000014.1"/>
</dbReference>
<reference evidence="8 9" key="1">
    <citation type="journal article" date="2021" name="Int. J. Syst. Evol. Microbiol.">
        <title>Lentilactobacillus fungorum sp. nov., isolated from spent mushroom substrates.</title>
        <authorList>
            <person name="Tohno M."/>
            <person name="Tanizawa Y."/>
            <person name="Kojima Y."/>
            <person name="Sakamoto M."/>
            <person name="Ohkuma M."/>
            <person name="Kobayashi H."/>
        </authorList>
    </citation>
    <scope>NUCLEOTIDE SEQUENCE [LARGE SCALE GENOMIC DNA]</scope>
    <source>
        <strain evidence="8 9">YK48G</strain>
    </source>
</reference>
<dbReference type="InterPro" id="IPR017500">
    <property type="entry name" value="Phage_infect_YhgE_N"/>
</dbReference>
<keyword evidence="2 6" id="KW-0812">Transmembrane</keyword>
<sequence>MVKNIKLIYQRDLKSIFKYKAALLTITALCVLPCLYTLINVKALWNPYNSQEVSRIPVAVVNQDTGSTLQGKQMNFGDQIVKNMKHNHQIGWRFVSEKTAKTRLRNGQYYAEVKIPSDFSTKLASITSANPQKAQINYIANTKASPMGDKITETAAKTLVSTVKKQFVYQINATIFSYLNIAGKKAGSKQAEILNLKDLIISLGDSMELATSSLGDISQASNGLAMVFSELKPVISASQNVNVAGVLGTTNDELIKEMNRSINQSFNRVDNNLTSVQRNAKQLAVLSKQLSQLNEANNRGQVSRIANQIETQIKLIRGQLTPLISYLQTANQAHHTGTITSLINELKKTQQLLDEQQKEVTTLKNNLNSGNRTIAGLQQRLANNAYSTSSKLADSVNRYHNQARSDLDGIEQNLLATTNRTSGILSDLNQIRNLNEKSLDTVIHGNQLIGDTTGQLESRLLQYKDIILTASNQLKLTSDNNIADIISVLQNNPKLMGNALAEPFNVKDENIYPVSTFGSAFSPTYMALSIWVGCAMLVAVLHTSLPKYHRFAKLKPKEEYLGKMLIFNTLSMIQTIIIILSTVFILHVHVESLFLMLMVGVVTSLTFSVIVYTMASVFGNLGKALAVMMVAVQLAGSGAMYPVQLNPLIFRLMQPIFPFSYSVSGFREAIGGPNIGTVTVDFFVLGCMLIMALLVGLFLKASLKRVTDRLLNDFVKSGIGQ</sequence>
<dbReference type="NCBIfam" id="TIGR03061">
    <property type="entry name" value="pip_yhgE_Nterm"/>
    <property type="match status" value="1"/>
</dbReference>
<keyword evidence="4 6" id="KW-0472">Membrane</keyword>
<comment type="caution">
    <text evidence="8">The sequence shown here is derived from an EMBL/GenBank/DDBJ whole genome shotgun (WGS) entry which is preliminary data.</text>
</comment>
<dbReference type="InterPro" id="IPR013525">
    <property type="entry name" value="ABC2_TM"/>
</dbReference>
<feature type="transmembrane region" description="Helical" evidence="6">
    <location>
        <begin position="21"/>
        <end position="39"/>
    </location>
</feature>
<feature type="transmembrane region" description="Helical" evidence="6">
    <location>
        <begin position="682"/>
        <end position="699"/>
    </location>
</feature>
<feature type="transmembrane region" description="Helical" evidence="6">
    <location>
        <begin position="624"/>
        <end position="643"/>
    </location>
</feature>
<evidence type="ECO:0000256" key="5">
    <source>
        <dbReference type="SAM" id="Coils"/>
    </source>
</evidence>
<evidence type="ECO:0000259" key="7">
    <source>
        <dbReference type="Pfam" id="PF01061"/>
    </source>
</evidence>
<feature type="transmembrane region" description="Helical" evidence="6">
    <location>
        <begin position="593"/>
        <end position="612"/>
    </location>
</feature>
<feature type="transmembrane region" description="Helical" evidence="6">
    <location>
        <begin position="565"/>
        <end position="587"/>
    </location>
</feature>
<name>A0ABQ3W089_9LACO</name>
<gene>
    <name evidence="8" type="ORF">YK48G_15460</name>
</gene>
<dbReference type="Gene3D" id="3.40.1710.10">
    <property type="entry name" value="abc type-2 transporter like domain"/>
    <property type="match status" value="1"/>
</dbReference>
<dbReference type="EMBL" id="BNJR01000014">
    <property type="protein sequence ID" value="GHP14121.1"/>
    <property type="molecule type" value="Genomic_DNA"/>
</dbReference>
<keyword evidence="5" id="KW-0175">Coiled coil</keyword>
<comment type="subcellular location">
    <subcellularLocation>
        <location evidence="1">Membrane</location>
        <topology evidence="1">Multi-pass membrane protein</topology>
    </subcellularLocation>
</comment>
<dbReference type="Proteomes" id="UP000604765">
    <property type="component" value="Unassembled WGS sequence"/>
</dbReference>
<evidence type="ECO:0000256" key="3">
    <source>
        <dbReference type="ARBA" id="ARBA00022989"/>
    </source>
</evidence>
<feature type="domain" description="ABC-2 type transporter transmembrane" evidence="7">
    <location>
        <begin position="520"/>
        <end position="669"/>
    </location>
</feature>
<evidence type="ECO:0000256" key="1">
    <source>
        <dbReference type="ARBA" id="ARBA00004141"/>
    </source>
</evidence>
<evidence type="ECO:0000256" key="4">
    <source>
        <dbReference type="ARBA" id="ARBA00023136"/>
    </source>
</evidence>
<evidence type="ECO:0000256" key="2">
    <source>
        <dbReference type="ARBA" id="ARBA00022692"/>
    </source>
</evidence>
<keyword evidence="9" id="KW-1185">Reference proteome</keyword>
<feature type="coiled-coil region" evidence="5">
    <location>
        <begin position="339"/>
        <end position="373"/>
    </location>
</feature>
<proteinExistence type="predicted"/>